<dbReference type="AlphaFoldDB" id="A0A9W6LNC3"/>
<dbReference type="HAMAP" id="MF_01845">
    <property type="entry name" value="UPF0597"/>
    <property type="match status" value="1"/>
</dbReference>
<dbReference type="InterPro" id="IPR021144">
    <property type="entry name" value="UPF0597"/>
</dbReference>
<keyword evidence="4" id="KW-1185">Reference proteome</keyword>
<proteinExistence type="inferred from homology"/>
<reference evidence="3" key="1">
    <citation type="submission" date="2022-12" db="EMBL/GenBank/DDBJ databases">
        <title>Reference genome sequencing for broad-spectrum identification of bacterial and archaeal isolates by mass spectrometry.</title>
        <authorList>
            <person name="Sekiguchi Y."/>
            <person name="Tourlousse D.M."/>
        </authorList>
    </citation>
    <scope>NUCLEOTIDE SEQUENCE</scope>
    <source>
        <strain evidence="3">10succ1</strain>
    </source>
</reference>
<gene>
    <name evidence="3" type="ORF">PM10SUCC1_22630</name>
</gene>
<organism evidence="3 4">
    <name type="scientific">Propionigenium maris DSM 9537</name>
    <dbReference type="NCBI Taxonomy" id="1123000"/>
    <lineage>
        <taxon>Bacteria</taxon>
        <taxon>Fusobacteriati</taxon>
        <taxon>Fusobacteriota</taxon>
        <taxon>Fusobacteriia</taxon>
        <taxon>Fusobacteriales</taxon>
        <taxon>Fusobacteriaceae</taxon>
        <taxon>Propionigenium</taxon>
    </lineage>
</organism>
<accession>A0A9W6LNC3</accession>
<evidence type="ECO:0000313" key="3">
    <source>
        <dbReference type="EMBL" id="GLI56749.1"/>
    </source>
</evidence>
<evidence type="ECO:0000313" key="4">
    <source>
        <dbReference type="Proteomes" id="UP001144471"/>
    </source>
</evidence>
<evidence type="ECO:0000256" key="1">
    <source>
        <dbReference type="HAMAP-Rule" id="MF_01845"/>
    </source>
</evidence>
<dbReference type="GO" id="GO:0019450">
    <property type="term" value="P:L-cysteine catabolic process to pyruvate"/>
    <property type="evidence" value="ECO:0007669"/>
    <property type="project" value="TreeGrafter"/>
</dbReference>
<dbReference type="InterPro" id="IPR005130">
    <property type="entry name" value="Ser_deHydtase-like_asu"/>
</dbReference>
<dbReference type="GO" id="GO:0080146">
    <property type="term" value="F:L-cysteine desulfhydrase activity"/>
    <property type="evidence" value="ECO:0007669"/>
    <property type="project" value="TreeGrafter"/>
</dbReference>
<dbReference type="PIRSF" id="PIRSF006054">
    <property type="entry name" value="UCP006054"/>
    <property type="match status" value="1"/>
</dbReference>
<dbReference type="PANTHER" id="PTHR30501">
    <property type="entry name" value="UPF0597 PROTEIN YHAM"/>
    <property type="match status" value="1"/>
</dbReference>
<comment type="caution">
    <text evidence="3">The sequence shown here is derived from an EMBL/GenBank/DDBJ whole genome shotgun (WGS) entry which is preliminary data.</text>
</comment>
<protein>
    <recommendedName>
        <fullName evidence="1">UPF0597 protein PM10SUCC1_22630</fullName>
    </recommendedName>
</protein>
<dbReference type="RefSeq" id="WP_281836087.1">
    <property type="nucleotide sequence ID" value="NZ_BSDY01000010.1"/>
</dbReference>
<feature type="domain" description="Serine dehydratase-like alpha subunit" evidence="2">
    <location>
        <begin position="166"/>
        <end position="426"/>
    </location>
</feature>
<name>A0A9W6LNC3_9FUSO</name>
<sequence>MTINNETIEKVLTILEEEIVPAEGCTEPIAIAYTAAKAAQVLGATPDRLDIYVSGNMIKNVKSVIVPNSGGMVGIEVSAAMGAIAGDAEAELLVISNVEKEKLAEVREFMEAGRAHVYHEDNDVKLYARIVAHAGEESASVEIKHVHTNITTIEKNGEVLVSQPCNDADFNSALSDREMLSIELIYNLAKNIDISLIEPIFGKIVDLNSSIAEEGLKETYGVNVGSMIKENIAKGIYGDDQRNRSASYAAAGSDARMSGCPLPVMTTSGSGNQGMTASLPIIRYCMDQGLDREALIRALFVSHVSTIHVKTNVGRLSAYCGAVCASAGVSGALAFLAGGDLQAVGDAITNTLANVSGLICDGAKASCAAKIATGVYTAFDSCMLAMNSRVYASGDGIVGEDIEKTIKNIGRLAQEGMAGTDQTILKIMTGR</sequence>
<dbReference type="EMBL" id="BSDY01000010">
    <property type="protein sequence ID" value="GLI56749.1"/>
    <property type="molecule type" value="Genomic_DNA"/>
</dbReference>
<dbReference type="Pfam" id="PF03313">
    <property type="entry name" value="SDH_alpha"/>
    <property type="match status" value="1"/>
</dbReference>
<evidence type="ECO:0000259" key="2">
    <source>
        <dbReference type="Pfam" id="PF03313"/>
    </source>
</evidence>
<comment type="similarity">
    <text evidence="1">Belongs to the UPF0597 family.</text>
</comment>
<dbReference type="Proteomes" id="UP001144471">
    <property type="component" value="Unassembled WGS sequence"/>
</dbReference>
<dbReference type="PANTHER" id="PTHR30501:SF2">
    <property type="entry name" value="UPF0597 PROTEIN YHAM"/>
    <property type="match status" value="1"/>
</dbReference>